<keyword evidence="2" id="KW-1185">Reference proteome</keyword>
<comment type="caution">
    <text evidence="1">The sequence shown here is derived from an EMBL/GenBank/DDBJ whole genome shotgun (WGS) entry which is preliminary data.</text>
</comment>
<protein>
    <submittedName>
        <fullName evidence="1">Uncharacterized protein</fullName>
    </submittedName>
</protein>
<gene>
    <name evidence="1" type="ORF">AN2V17_21460</name>
</gene>
<dbReference type="Proteomes" id="UP001374599">
    <property type="component" value="Unassembled WGS sequence"/>
</dbReference>
<name>A0ACB5UIY1_9FIRM</name>
<sequence length="166" mass="19005">MRKRALLVNDSRFESLIMKDMLNNLGYDVELADEFDALYEAEQFEPNIVIVNYIMRKTRGDKLIKDIKSTIPDSKCLLSSSNSIRHDKIEDSVDGILHTPLSMFTLKDSLKRIGEEEDIIHFVGKDEISAHIKYCPHCASNLSDFNQSITFCPYCGQILKQKVSNK</sequence>
<proteinExistence type="predicted"/>
<accession>A0ACB5UIY1</accession>
<organism evidence="1 2">
    <name type="scientific">Vallitalea maricola</name>
    <dbReference type="NCBI Taxonomy" id="3074433"/>
    <lineage>
        <taxon>Bacteria</taxon>
        <taxon>Bacillati</taxon>
        <taxon>Bacillota</taxon>
        <taxon>Clostridia</taxon>
        <taxon>Lachnospirales</taxon>
        <taxon>Vallitaleaceae</taxon>
        <taxon>Vallitalea</taxon>
    </lineage>
</organism>
<dbReference type="EMBL" id="BTPU01000031">
    <property type="protein sequence ID" value="GMQ62914.1"/>
    <property type="molecule type" value="Genomic_DNA"/>
</dbReference>
<evidence type="ECO:0000313" key="2">
    <source>
        <dbReference type="Proteomes" id="UP001374599"/>
    </source>
</evidence>
<reference evidence="1" key="1">
    <citation type="submission" date="2023-09" db="EMBL/GenBank/DDBJ databases">
        <title>Vallitalea sediminicola and Vallitalea maricola sp. nov., anaerobic bacteria isolated from marine sediment.</title>
        <authorList>
            <person name="Hirano S."/>
            <person name="Maeda A."/>
            <person name="Terahara T."/>
            <person name="Mori K."/>
            <person name="Hamada M."/>
            <person name="Matsumoto R."/>
            <person name="Kobayashi T."/>
        </authorList>
    </citation>
    <scope>NUCLEOTIDE SEQUENCE</scope>
    <source>
        <strain evidence="1">AN17-2</strain>
    </source>
</reference>
<evidence type="ECO:0000313" key="1">
    <source>
        <dbReference type="EMBL" id="GMQ62914.1"/>
    </source>
</evidence>